<dbReference type="OrthoDB" id="7989117at2759"/>
<dbReference type="Proteomes" id="UP000007801">
    <property type="component" value="Unassembled WGS sequence"/>
</dbReference>
<dbReference type="KEGG" id="dan:6499442"/>
<dbReference type="PhylomeDB" id="B3M0W5"/>
<organism evidence="2 3">
    <name type="scientific">Drosophila ananassae</name>
    <name type="common">Fruit fly</name>
    <dbReference type="NCBI Taxonomy" id="7217"/>
    <lineage>
        <taxon>Eukaryota</taxon>
        <taxon>Metazoa</taxon>
        <taxon>Ecdysozoa</taxon>
        <taxon>Arthropoda</taxon>
        <taxon>Hexapoda</taxon>
        <taxon>Insecta</taxon>
        <taxon>Pterygota</taxon>
        <taxon>Neoptera</taxon>
        <taxon>Endopterygota</taxon>
        <taxon>Diptera</taxon>
        <taxon>Brachycera</taxon>
        <taxon>Muscomorpha</taxon>
        <taxon>Ephydroidea</taxon>
        <taxon>Drosophilidae</taxon>
        <taxon>Drosophila</taxon>
        <taxon>Sophophora</taxon>
    </lineage>
</organism>
<dbReference type="EMBL" id="CH902617">
    <property type="protein sequence ID" value="EDV43194.1"/>
    <property type="molecule type" value="Genomic_DNA"/>
</dbReference>
<gene>
    <name evidence="2" type="primary">Dana\GF16648</name>
    <name evidence="2" type="synonym">dana_GLEANR_17915</name>
    <name evidence="2" type="ORF">GF16648</name>
</gene>
<dbReference type="STRING" id="7217.B3M0W5"/>
<accession>B3M0W5</accession>
<feature type="compositionally biased region" description="Basic and acidic residues" evidence="1">
    <location>
        <begin position="327"/>
        <end position="344"/>
    </location>
</feature>
<protein>
    <submittedName>
        <fullName evidence="2">Uncharacterized protein</fullName>
    </submittedName>
</protein>
<dbReference type="GeneID" id="6499442"/>
<reference evidence="2 3" key="1">
    <citation type="journal article" date="2007" name="Nature">
        <title>Evolution of genes and genomes on the Drosophila phylogeny.</title>
        <authorList>
            <consortium name="Drosophila 12 Genomes Consortium"/>
            <person name="Clark A.G."/>
            <person name="Eisen M.B."/>
            <person name="Smith D.R."/>
            <person name="Bergman C.M."/>
            <person name="Oliver B."/>
            <person name="Markow T.A."/>
            <person name="Kaufman T.C."/>
            <person name="Kellis M."/>
            <person name="Gelbart W."/>
            <person name="Iyer V.N."/>
            <person name="Pollard D.A."/>
            <person name="Sackton T.B."/>
            <person name="Larracuente A.M."/>
            <person name="Singh N.D."/>
            <person name="Abad J.P."/>
            <person name="Abt D.N."/>
            <person name="Adryan B."/>
            <person name="Aguade M."/>
            <person name="Akashi H."/>
            <person name="Anderson W.W."/>
            <person name="Aquadro C.F."/>
            <person name="Ardell D.H."/>
            <person name="Arguello R."/>
            <person name="Artieri C.G."/>
            <person name="Barbash D.A."/>
            <person name="Barker D."/>
            <person name="Barsanti P."/>
            <person name="Batterham P."/>
            <person name="Batzoglou S."/>
            <person name="Begun D."/>
            <person name="Bhutkar A."/>
            <person name="Blanco E."/>
            <person name="Bosak S.A."/>
            <person name="Bradley R.K."/>
            <person name="Brand A.D."/>
            <person name="Brent M.R."/>
            <person name="Brooks A.N."/>
            <person name="Brown R.H."/>
            <person name="Butlin R.K."/>
            <person name="Caggese C."/>
            <person name="Calvi B.R."/>
            <person name="Bernardo de Carvalho A."/>
            <person name="Caspi A."/>
            <person name="Castrezana S."/>
            <person name="Celniker S.E."/>
            <person name="Chang J.L."/>
            <person name="Chapple C."/>
            <person name="Chatterji S."/>
            <person name="Chinwalla A."/>
            <person name="Civetta A."/>
            <person name="Clifton S.W."/>
            <person name="Comeron J.M."/>
            <person name="Costello J.C."/>
            <person name="Coyne J.A."/>
            <person name="Daub J."/>
            <person name="David R.G."/>
            <person name="Delcher A.L."/>
            <person name="Delehaunty K."/>
            <person name="Do C.B."/>
            <person name="Ebling H."/>
            <person name="Edwards K."/>
            <person name="Eickbush T."/>
            <person name="Evans J.D."/>
            <person name="Filipski A."/>
            <person name="Findeiss S."/>
            <person name="Freyhult E."/>
            <person name="Fulton L."/>
            <person name="Fulton R."/>
            <person name="Garcia A.C."/>
            <person name="Gardiner A."/>
            <person name="Garfield D.A."/>
            <person name="Garvin B.E."/>
            <person name="Gibson G."/>
            <person name="Gilbert D."/>
            <person name="Gnerre S."/>
            <person name="Godfrey J."/>
            <person name="Good R."/>
            <person name="Gotea V."/>
            <person name="Gravely B."/>
            <person name="Greenberg A.J."/>
            <person name="Griffiths-Jones S."/>
            <person name="Gross S."/>
            <person name="Guigo R."/>
            <person name="Gustafson E.A."/>
            <person name="Haerty W."/>
            <person name="Hahn M.W."/>
            <person name="Halligan D.L."/>
            <person name="Halpern A.L."/>
            <person name="Halter G.M."/>
            <person name="Han M.V."/>
            <person name="Heger A."/>
            <person name="Hillier L."/>
            <person name="Hinrichs A.S."/>
            <person name="Holmes I."/>
            <person name="Hoskins R.A."/>
            <person name="Hubisz M.J."/>
            <person name="Hultmark D."/>
            <person name="Huntley M.A."/>
            <person name="Jaffe D.B."/>
            <person name="Jagadeeshan S."/>
            <person name="Jeck W.R."/>
            <person name="Johnson J."/>
            <person name="Jones C.D."/>
            <person name="Jordan W.C."/>
            <person name="Karpen G.H."/>
            <person name="Kataoka E."/>
            <person name="Keightley P.D."/>
            <person name="Kheradpour P."/>
            <person name="Kirkness E.F."/>
            <person name="Koerich L.B."/>
            <person name="Kristiansen K."/>
            <person name="Kudrna D."/>
            <person name="Kulathinal R.J."/>
            <person name="Kumar S."/>
            <person name="Kwok R."/>
            <person name="Lander E."/>
            <person name="Langley C.H."/>
            <person name="Lapoint R."/>
            <person name="Lazzaro B.P."/>
            <person name="Lee S.J."/>
            <person name="Levesque L."/>
            <person name="Li R."/>
            <person name="Lin C.F."/>
            <person name="Lin M.F."/>
            <person name="Lindblad-Toh K."/>
            <person name="Llopart A."/>
            <person name="Long M."/>
            <person name="Low L."/>
            <person name="Lozovsky E."/>
            <person name="Lu J."/>
            <person name="Luo M."/>
            <person name="Machado C.A."/>
            <person name="Makalowski W."/>
            <person name="Marzo M."/>
            <person name="Matsuda M."/>
            <person name="Matzkin L."/>
            <person name="McAllister B."/>
            <person name="McBride C.S."/>
            <person name="McKernan B."/>
            <person name="McKernan K."/>
            <person name="Mendez-Lago M."/>
            <person name="Minx P."/>
            <person name="Mollenhauer M.U."/>
            <person name="Montooth K."/>
            <person name="Mount S.M."/>
            <person name="Mu X."/>
            <person name="Myers E."/>
            <person name="Negre B."/>
            <person name="Newfeld S."/>
            <person name="Nielsen R."/>
            <person name="Noor M.A."/>
            <person name="O'Grady P."/>
            <person name="Pachter L."/>
            <person name="Papaceit M."/>
            <person name="Parisi M.J."/>
            <person name="Parisi M."/>
            <person name="Parts L."/>
            <person name="Pedersen J.S."/>
            <person name="Pesole G."/>
            <person name="Phillippy A.M."/>
            <person name="Ponting C.P."/>
            <person name="Pop M."/>
            <person name="Porcelli D."/>
            <person name="Powell J.R."/>
            <person name="Prohaska S."/>
            <person name="Pruitt K."/>
            <person name="Puig M."/>
            <person name="Quesneville H."/>
            <person name="Ram K.R."/>
            <person name="Rand D."/>
            <person name="Rasmussen M.D."/>
            <person name="Reed L.K."/>
            <person name="Reenan R."/>
            <person name="Reily A."/>
            <person name="Remington K.A."/>
            <person name="Rieger T.T."/>
            <person name="Ritchie M.G."/>
            <person name="Robin C."/>
            <person name="Rogers Y.H."/>
            <person name="Rohde C."/>
            <person name="Rozas J."/>
            <person name="Rubenfield M.J."/>
            <person name="Ruiz A."/>
            <person name="Russo S."/>
            <person name="Salzberg S.L."/>
            <person name="Sanchez-Gracia A."/>
            <person name="Saranga D.J."/>
            <person name="Sato H."/>
            <person name="Schaeffer S.W."/>
            <person name="Schatz M.C."/>
            <person name="Schlenke T."/>
            <person name="Schwartz R."/>
            <person name="Segarra C."/>
            <person name="Singh R.S."/>
            <person name="Sirot L."/>
            <person name="Sirota M."/>
            <person name="Sisneros N.B."/>
            <person name="Smith C.D."/>
            <person name="Smith T.F."/>
            <person name="Spieth J."/>
            <person name="Stage D.E."/>
            <person name="Stark A."/>
            <person name="Stephan W."/>
            <person name="Strausberg R.L."/>
            <person name="Strempel S."/>
            <person name="Sturgill D."/>
            <person name="Sutton G."/>
            <person name="Sutton G.G."/>
            <person name="Tao W."/>
            <person name="Teichmann S."/>
            <person name="Tobari Y.N."/>
            <person name="Tomimura Y."/>
            <person name="Tsolas J.M."/>
            <person name="Valente V.L."/>
            <person name="Venter E."/>
            <person name="Venter J.C."/>
            <person name="Vicario S."/>
            <person name="Vieira F.G."/>
            <person name="Vilella A.J."/>
            <person name="Villasante A."/>
            <person name="Walenz B."/>
            <person name="Wang J."/>
            <person name="Wasserman M."/>
            <person name="Watts T."/>
            <person name="Wilson D."/>
            <person name="Wilson R.K."/>
            <person name="Wing R.A."/>
            <person name="Wolfner M.F."/>
            <person name="Wong A."/>
            <person name="Wong G.K."/>
            <person name="Wu C.I."/>
            <person name="Wu G."/>
            <person name="Yamamoto D."/>
            <person name="Yang H.P."/>
            <person name="Yang S.P."/>
            <person name="Yorke J.A."/>
            <person name="Yoshida K."/>
            <person name="Zdobnov E."/>
            <person name="Zhang P."/>
            <person name="Zhang Y."/>
            <person name="Zimin A.V."/>
            <person name="Baldwin J."/>
            <person name="Abdouelleil A."/>
            <person name="Abdulkadir J."/>
            <person name="Abebe A."/>
            <person name="Abera B."/>
            <person name="Abreu J."/>
            <person name="Acer S.C."/>
            <person name="Aftuck L."/>
            <person name="Alexander A."/>
            <person name="An P."/>
            <person name="Anderson E."/>
            <person name="Anderson S."/>
            <person name="Arachi H."/>
            <person name="Azer M."/>
            <person name="Bachantsang P."/>
            <person name="Barry A."/>
            <person name="Bayul T."/>
            <person name="Berlin A."/>
            <person name="Bessette D."/>
            <person name="Bloom T."/>
            <person name="Blye J."/>
            <person name="Boguslavskiy L."/>
            <person name="Bonnet C."/>
            <person name="Boukhgalter B."/>
            <person name="Bourzgui I."/>
            <person name="Brown A."/>
            <person name="Cahill P."/>
            <person name="Channer S."/>
            <person name="Cheshatsang Y."/>
            <person name="Chuda L."/>
            <person name="Citroen M."/>
            <person name="Collymore A."/>
            <person name="Cooke P."/>
            <person name="Costello M."/>
            <person name="D'Aco K."/>
            <person name="Daza R."/>
            <person name="De Haan G."/>
            <person name="DeGray S."/>
            <person name="DeMaso C."/>
            <person name="Dhargay N."/>
            <person name="Dooley K."/>
            <person name="Dooley E."/>
            <person name="Doricent M."/>
            <person name="Dorje P."/>
            <person name="Dorjee K."/>
            <person name="Dupes A."/>
            <person name="Elong R."/>
            <person name="Falk J."/>
            <person name="Farina A."/>
            <person name="Faro S."/>
            <person name="Ferguson D."/>
            <person name="Fisher S."/>
            <person name="Foley C.D."/>
            <person name="Franke A."/>
            <person name="Friedrich D."/>
            <person name="Gadbois L."/>
            <person name="Gearin G."/>
            <person name="Gearin C.R."/>
            <person name="Giannoukos G."/>
            <person name="Goode T."/>
            <person name="Graham J."/>
            <person name="Grandbois E."/>
            <person name="Grewal S."/>
            <person name="Gyaltsen K."/>
            <person name="Hafez N."/>
            <person name="Hagos B."/>
            <person name="Hall J."/>
            <person name="Henson C."/>
            <person name="Hollinger A."/>
            <person name="Honan T."/>
            <person name="Huard M.D."/>
            <person name="Hughes L."/>
            <person name="Hurhula B."/>
            <person name="Husby M.E."/>
            <person name="Kamat A."/>
            <person name="Kanga B."/>
            <person name="Kashin S."/>
            <person name="Khazanovich D."/>
            <person name="Kisner P."/>
            <person name="Lance K."/>
            <person name="Lara M."/>
            <person name="Lee W."/>
            <person name="Lennon N."/>
            <person name="Letendre F."/>
            <person name="LeVine R."/>
            <person name="Lipovsky A."/>
            <person name="Liu X."/>
            <person name="Liu J."/>
            <person name="Liu S."/>
            <person name="Lokyitsang T."/>
            <person name="Lokyitsang Y."/>
            <person name="Lubonja R."/>
            <person name="Lui A."/>
            <person name="MacDonald P."/>
            <person name="Magnisalis V."/>
            <person name="Maru K."/>
            <person name="Matthews C."/>
            <person name="McCusker W."/>
            <person name="McDonough S."/>
            <person name="Mehta T."/>
            <person name="Meldrim J."/>
            <person name="Meneus L."/>
            <person name="Mihai O."/>
            <person name="Mihalev A."/>
            <person name="Mihova T."/>
            <person name="Mittelman R."/>
            <person name="Mlenga V."/>
            <person name="Montmayeur A."/>
            <person name="Mulrain L."/>
            <person name="Navidi A."/>
            <person name="Naylor J."/>
            <person name="Negash T."/>
            <person name="Nguyen T."/>
            <person name="Nguyen N."/>
            <person name="Nicol R."/>
            <person name="Norbu C."/>
            <person name="Norbu N."/>
            <person name="Novod N."/>
            <person name="O'Neill B."/>
            <person name="Osman S."/>
            <person name="Markiewicz E."/>
            <person name="Oyono O.L."/>
            <person name="Patti C."/>
            <person name="Phunkhang P."/>
            <person name="Pierre F."/>
            <person name="Priest M."/>
            <person name="Raghuraman S."/>
            <person name="Rege F."/>
            <person name="Reyes R."/>
            <person name="Rise C."/>
            <person name="Rogov P."/>
            <person name="Ross K."/>
            <person name="Ryan E."/>
            <person name="Settipalli S."/>
            <person name="Shea T."/>
            <person name="Sherpa N."/>
            <person name="Shi L."/>
            <person name="Shih D."/>
            <person name="Sparrow T."/>
            <person name="Spaulding J."/>
            <person name="Stalker J."/>
            <person name="Stange-Thomann N."/>
            <person name="Stavropoulos S."/>
            <person name="Stone C."/>
            <person name="Strader C."/>
            <person name="Tesfaye S."/>
            <person name="Thomson T."/>
            <person name="Thoulutsang Y."/>
            <person name="Thoulutsang D."/>
            <person name="Topham K."/>
            <person name="Topping I."/>
            <person name="Tsamla T."/>
            <person name="Vassiliev H."/>
            <person name="Vo A."/>
            <person name="Wangchuk T."/>
            <person name="Wangdi T."/>
            <person name="Weiand M."/>
            <person name="Wilkinson J."/>
            <person name="Wilson A."/>
            <person name="Yadav S."/>
            <person name="Young G."/>
            <person name="Yu Q."/>
            <person name="Zembek L."/>
            <person name="Zhong D."/>
            <person name="Zimmer A."/>
            <person name="Zwirko Z."/>
            <person name="Jaffe D.B."/>
            <person name="Alvarez P."/>
            <person name="Brockman W."/>
            <person name="Butler J."/>
            <person name="Chin C."/>
            <person name="Gnerre S."/>
            <person name="Grabherr M."/>
            <person name="Kleber M."/>
            <person name="Mauceli E."/>
            <person name="MacCallum I."/>
        </authorList>
    </citation>
    <scope>NUCLEOTIDE SEQUENCE [LARGE SCALE GENOMIC DNA]</scope>
    <source>
        <strain evidence="3">Tucson 14024-0371.13</strain>
    </source>
</reference>
<dbReference type="OMA" id="CPDIDPC"/>
<evidence type="ECO:0000313" key="2">
    <source>
        <dbReference type="EMBL" id="EDV43194.1"/>
    </source>
</evidence>
<feature type="region of interest" description="Disordered" evidence="1">
    <location>
        <begin position="323"/>
        <end position="344"/>
    </location>
</feature>
<proteinExistence type="predicted"/>
<evidence type="ECO:0000256" key="1">
    <source>
        <dbReference type="SAM" id="MobiDB-lite"/>
    </source>
</evidence>
<name>B3M0W5_DROAN</name>
<dbReference type="HOGENOM" id="CLU_807175_0_0_1"/>
<dbReference type="AlphaFoldDB" id="B3M0W5"/>
<dbReference type="InterPro" id="IPR031883">
    <property type="entry name" value="DUF4763"/>
</dbReference>
<sequence>MDCELPESLPSCRAAGLPSKEAPVPIIVEGKPKFIGKKKEVTEIRVKNELFHCDADGLSNLDELSGEVGDSTEWTTPRWFQLDEIQKELSGLKLRVSHLNGKFRLGVPKCPDIESCTDIGLEARNIDTHPDILDLQRNSQKLVQQQAQLEQVKRASDQAITLLKNSISQNMCFVNSMQGSFGKLDCFERNLEWDQALCLQRFCSLNHRKLSNDFSNLNNSVTFEMEEPCALKLSLEKLITIKEYTGKKKLATQVIFQLKSGAINLLDCMTMRIHTLDDRLYYPDRHQTLMSFIERNSTLFTASERHSSTRLQDLSDYMRRNSSFFENRTENHEGKNRERQNRSR</sequence>
<dbReference type="InParanoid" id="B3M0W5"/>
<dbReference type="Pfam" id="PF15960">
    <property type="entry name" value="DUF4763"/>
    <property type="match status" value="1"/>
</dbReference>
<keyword evidence="3" id="KW-1185">Reference proteome</keyword>
<evidence type="ECO:0000313" key="3">
    <source>
        <dbReference type="Proteomes" id="UP000007801"/>
    </source>
</evidence>